<evidence type="ECO:0000256" key="4">
    <source>
        <dbReference type="ARBA" id="ARBA00022729"/>
    </source>
</evidence>
<gene>
    <name evidence="8" type="ORF">PACLA_8A001274</name>
</gene>
<organism evidence="8 9">
    <name type="scientific">Paramuricea clavata</name>
    <name type="common">Red gorgonian</name>
    <name type="synonym">Violescent sea-whip</name>
    <dbReference type="NCBI Taxonomy" id="317549"/>
    <lineage>
        <taxon>Eukaryota</taxon>
        <taxon>Metazoa</taxon>
        <taxon>Cnidaria</taxon>
        <taxon>Anthozoa</taxon>
        <taxon>Octocorallia</taxon>
        <taxon>Malacalcyonacea</taxon>
        <taxon>Plexauridae</taxon>
        <taxon>Paramuricea</taxon>
    </lineage>
</organism>
<evidence type="ECO:0000313" key="8">
    <source>
        <dbReference type="EMBL" id="CAB4031016.1"/>
    </source>
</evidence>
<feature type="non-terminal residue" evidence="8">
    <location>
        <position position="183"/>
    </location>
</feature>
<protein>
    <submittedName>
        <fullName evidence="8">Transmembrane emp24 domain-containing 7-like</fullName>
    </submittedName>
</protein>
<keyword evidence="9" id="KW-1185">Reference proteome</keyword>
<evidence type="ECO:0000256" key="2">
    <source>
        <dbReference type="ARBA" id="ARBA00007104"/>
    </source>
</evidence>
<sequence>MDTKTFITKYLTVFFICSCSVYGRHLQVQLTGYECFYDNIETNVSCSLEYAPITGANPQLDTFIESPQGQLIYKAEKKDYDLFRFVSTSPGVYRFCFSNVYDSVFQTNLVYFDFVKGKGDDESFPGASTQTALTQMETTAYSIHEALAVMEQYQNHHRIREANGRIAAESLNARVQWWSLSQG</sequence>
<dbReference type="SMART" id="SM01190">
    <property type="entry name" value="EMP24_GP25L"/>
    <property type="match status" value="1"/>
</dbReference>
<evidence type="ECO:0000256" key="1">
    <source>
        <dbReference type="ARBA" id="ARBA00004479"/>
    </source>
</evidence>
<dbReference type="InterPro" id="IPR009038">
    <property type="entry name" value="GOLD_dom"/>
</dbReference>
<evidence type="ECO:0000256" key="5">
    <source>
        <dbReference type="ARBA" id="ARBA00022989"/>
    </source>
</evidence>
<dbReference type="InterPro" id="IPR015720">
    <property type="entry name" value="Emp24-like"/>
</dbReference>
<keyword evidence="6" id="KW-0472">Membrane</keyword>
<dbReference type="Pfam" id="PF01105">
    <property type="entry name" value="EMP24_GP25L"/>
    <property type="match status" value="1"/>
</dbReference>
<reference evidence="8" key="1">
    <citation type="submission" date="2020-04" db="EMBL/GenBank/DDBJ databases">
        <authorList>
            <person name="Alioto T."/>
            <person name="Alioto T."/>
            <person name="Gomez Garrido J."/>
        </authorList>
    </citation>
    <scope>NUCLEOTIDE SEQUENCE</scope>
    <source>
        <strain evidence="8">A484AB</strain>
    </source>
</reference>
<accession>A0A7D9JJG7</accession>
<dbReference type="PROSITE" id="PS50866">
    <property type="entry name" value="GOLD"/>
    <property type="match status" value="1"/>
</dbReference>
<comment type="subcellular location">
    <subcellularLocation>
        <location evidence="1 7">Membrane</location>
        <topology evidence="1 7">Single-pass type I membrane protein</topology>
    </subcellularLocation>
</comment>
<evidence type="ECO:0000256" key="6">
    <source>
        <dbReference type="ARBA" id="ARBA00023136"/>
    </source>
</evidence>
<name>A0A7D9JJG7_PARCT</name>
<evidence type="ECO:0000256" key="7">
    <source>
        <dbReference type="RuleBase" id="RU003827"/>
    </source>
</evidence>
<dbReference type="AlphaFoldDB" id="A0A7D9JJG7"/>
<comment type="similarity">
    <text evidence="2 7">Belongs to the EMP24/GP25L family.</text>
</comment>
<keyword evidence="3 7" id="KW-0812">Transmembrane</keyword>
<dbReference type="GO" id="GO:0016020">
    <property type="term" value="C:membrane"/>
    <property type="evidence" value="ECO:0007669"/>
    <property type="project" value="UniProtKB-SubCell"/>
</dbReference>
<keyword evidence="5" id="KW-1133">Transmembrane helix</keyword>
<dbReference type="Proteomes" id="UP001152795">
    <property type="component" value="Unassembled WGS sequence"/>
</dbReference>
<keyword evidence="4" id="KW-0732">Signal</keyword>
<dbReference type="EMBL" id="CACRXK020017297">
    <property type="protein sequence ID" value="CAB4031016.1"/>
    <property type="molecule type" value="Genomic_DNA"/>
</dbReference>
<evidence type="ECO:0000313" key="9">
    <source>
        <dbReference type="Proteomes" id="UP001152795"/>
    </source>
</evidence>
<comment type="caution">
    <text evidence="8">The sequence shown here is derived from an EMBL/GenBank/DDBJ whole genome shotgun (WGS) entry which is preliminary data.</text>
</comment>
<evidence type="ECO:0000256" key="3">
    <source>
        <dbReference type="ARBA" id="ARBA00022692"/>
    </source>
</evidence>
<dbReference type="OrthoDB" id="62956at2759"/>
<proteinExistence type="inferred from homology"/>
<dbReference type="PANTHER" id="PTHR22811">
    <property type="entry name" value="TRANSMEMBRANE EMP24 DOMAIN-CONTAINING PROTEIN"/>
    <property type="match status" value="1"/>
</dbReference>